<protein>
    <submittedName>
        <fullName evidence="2">Transcriptional regulator</fullName>
    </submittedName>
</protein>
<organism evidence="2 3">
    <name type="scientific">Pantoea rwandensis</name>
    <dbReference type="NCBI Taxonomy" id="1076550"/>
    <lineage>
        <taxon>Bacteria</taxon>
        <taxon>Pseudomonadati</taxon>
        <taxon>Pseudomonadota</taxon>
        <taxon>Gammaproteobacteria</taxon>
        <taxon>Enterobacterales</taxon>
        <taxon>Erwiniaceae</taxon>
        <taxon>Pantoea</taxon>
    </lineage>
</organism>
<dbReference type="PROSITE" id="PS50987">
    <property type="entry name" value="HTH_ARSR_2"/>
    <property type="match status" value="1"/>
</dbReference>
<dbReference type="InterPro" id="IPR036388">
    <property type="entry name" value="WH-like_DNA-bd_sf"/>
</dbReference>
<dbReference type="Gene3D" id="1.10.10.10">
    <property type="entry name" value="Winged helix-like DNA-binding domain superfamily/Winged helix DNA-binding domain"/>
    <property type="match status" value="1"/>
</dbReference>
<dbReference type="GO" id="GO:0010288">
    <property type="term" value="P:response to lead ion"/>
    <property type="evidence" value="ECO:0007669"/>
    <property type="project" value="TreeGrafter"/>
</dbReference>
<dbReference type="GO" id="GO:0032791">
    <property type="term" value="F:lead ion binding"/>
    <property type="evidence" value="ECO:0007669"/>
    <property type="project" value="TreeGrafter"/>
</dbReference>
<comment type="caution">
    <text evidence="2">The sequence shown here is derived from an EMBL/GenBank/DDBJ whole genome shotgun (WGS) entry which is preliminary data.</text>
</comment>
<dbReference type="PANTHER" id="PTHR39168">
    <property type="entry name" value="TRANSCRIPTIONAL REGULATOR-RELATED"/>
    <property type="match status" value="1"/>
</dbReference>
<dbReference type="GO" id="GO:0003700">
    <property type="term" value="F:DNA-binding transcription factor activity"/>
    <property type="evidence" value="ECO:0007669"/>
    <property type="project" value="InterPro"/>
</dbReference>
<dbReference type="GO" id="GO:0097063">
    <property type="term" value="F:cadmium ion sensor activity"/>
    <property type="evidence" value="ECO:0007669"/>
    <property type="project" value="TreeGrafter"/>
</dbReference>
<gene>
    <name evidence="2" type="ORF">HA51_02020</name>
</gene>
<evidence type="ECO:0000259" key="1">
    <source>
        <dbReference type="PROSITE" id="PS50987"/>
    </source>
</evidence>
<dbReference type="Pfam" id="PF12840">
    <property type="entry name" value="HTH_20"/>
    <property type="match status" value="1"/>
</dbReference>
<dbReference type="EMBL" id="MLFR01000001">
    <property type="protein sequence ID" value="ORM71864.1"/>
    <property type="molecule type" value="Genomic_DNA"/>
</dbReference>
<evidence type="ECO:0000313" key="2">
    <source>
        <dbReference type="EMBL" id="ORM71864.1"/>
    </source>
</evidence>
<evidence type="ECO:0000313" key="3">
    <source>
        <dbReference type="Proteomes" id="UP000193558"/>
    </source>
</evidence>
<dbReference type="InterPro" id="IPR001845">
    <property type="entry name" value="HTH_ArsR_DNA-bd_dom"/>
</dbReference>
<dbReference type="PRINTS" id="PR00778">
    <property type="entry name" value="HTHARSR"/>
</dbReference>
<dbReference type="SMART" id="SM00418">
    <property type="entry name" value="HTH_ARSR"/>
    <property type="match status" value="1"/>
</dbReference>
<dbReference type="GO" id="GO:0046686">
    <property type="term" value="P:response to cadmium ion"/>
    <property type="evidence" value="ECO:0007669"/>
    <property type="project" value="TreeGrafter"/>
</dbReference>
<name>A0A1X1D5E4_9GAMM</name>
<sequence>MATRSSPIITDETAEQGLQQAMSAVAAALADPSRVSILCALMDGRAWTATELSGVADIAASTTSGHLGKLLDARLVTCLSQGRHRYFRLAGSDIAHLLETLMGVSMQPQRALVSATPSHLRHARTCYDHLAGELAVEIYNFMQEKEWVVADGSALTALGQQQLESIGMQRDLRSKRKPCCACLDWSERRMHLGGAAGAALLSLLIDKQWLSRTAGYREINVTPAGTKALQRLFCVQL</sequence>
<dbReference type="InterPro" id="IPR011991">
    <property type="entry name" value="ArsR-like_HTH"/>
</dbReference>
<dbReference type="RefSeq" id="WP_245840123.1">
    <property type="nucleotide sequence ID" value="NZ_MLFR01000001.1"/>
</dbReference>
<accession>A0A1X1D5E4</accession>
<feature type="domain" description="HTH arsR-type" evidence="1">
    <location>
        <begin position="14"/>
        <end position="109"/>
    </location>
</feature>
<proteinExistence type="predicted"/>
<dbReference type="SUPFAM" id="SSF46785">
    <property type="entry name" value="Winged helix' DNA-binding domain"/>
    <property type="match status" value="1"/>
</dbReference>
<dbReference type="GO" id="GO:0003677">
    <property type="term" value="F:DNA binding"/>
    <property type="evidence" value="ECO:0007669"/>
    <property type="project" value="TreeGrafter"/>
</dbReference>
<dbReference type="PANTHER" id="PTHR39168:SF1">
    <property type="entry name" value="TRANSCRIPTIONAL REGULATORY PROTEIN"/>
    <property type="match status" value="1"/>
</dbReference>
<dbReference type="Proteomes" id="UP000193558">
    <property type="component" value="Unassembled WGS sequence"/>
</dbReference>
<dbReference type="InterPro" id="IPR052543">
    <property type="entry name" value="HTH_Metal-responsive_Reg"/>
</dbReference>
<dbReference type="CDD" id="cd00090">
    <property type="entry name" value="HTH_ARSR"/>
    <property type="match status" value="1"/>
</dbReference>
<reference evidence="2 3" key="1">
    <citation type="journal article" date="2017" name="Antonie Van Leeuwenhoek">
        <title>Phylogenomic resolution of the bacterial genus Pantoea and its relationship with Erwinia and Tatumella.</title>
        <authorList>
            <person name="Palmer M."/>
            <person name="Steenkamp E.T."/>
            <person name="Coetzee M.P."/>
            <person name="Chan W.Y."/>
            <person name="van Zyl E."/>
            <person name="De Maayer P."/>
            <person name="Coutinho T.A."/>
            <person name="Blom J."/>
            <person name="Smits T.H."/>
            <person name="Duffy B."/>
            <person name="Venter S.N."/>
        </authorList>
    </citation>
    <scope>NUCLEOTIDE SEQUENCE [LARGE SCALE GENOMIC DNA]</scope>
    <source>
        <strain evidence="2 3">LMG 26275</strain>
    </source>
</reference>
<dbReference type="AlphaFoldDB" id="A0A1X1D5E4"/>
<dbReference type="InterPro" id="IPR036390">
    <property type="entry name" value="WH_DNA-bd_sf"/>
</dbReference>